<dbReference type="Pfam" id="PF13404">
    <property type="entry name" value="HTH_AsnC-type"/>
    <property type="match status" value="1"/>
</dbReference>
<name>A0A9J7BKA6_9BACT</name>
<proteinExistence type="predicted"/>
<dbReference type="Pfam" id="PF01037">
    <property type="entry name" value="AsnC_trans_reg"/>
    <property type="match status" value="1"/>
</dbReference>
<keyword evidence="3" id="KW-0804">Transcription</keyword>
<dbReference type="GO" id="GO:0043565">
    <property type="term" value="F:sequence-specific DNA binding"/>
    <property type="evidence" value="ECO:0007669"/>
    <property type="project" value="InterPro"/>
</dbReference>
<dbReference type="Proteomes" id="UP001059380">
    <property type="component" value="Chromosome"/>
</dbReference>
<gene>
    <name evidence="5" type="ORF">MOP44_20210</name>
</gene>
<dbReference type="GO" id="GO:0005829">
    <property type="term" value="C:cytosol"/>
    <property type="evidence" value="ECO:0007669"/>
    <property type="project" value="TreeGrafter"/>
</dbReference>
<evidence type="ECO:0000256" key="2">
    <source>
        <dbReference type="ARBA" id="ARBA00023125"/>
    </source>
</evidence>
<evidence type="ECO:0000256" key="1">
    <source>
        <dbReference type="ARBA" id="ARBA00023015"/>
    </source>
</evidence>
<dbReference type="SUPFAM" id="SSF46785">
    <property type="entry name" value="Winged helix' DNA-binding domain"/>
    <property type="match status" value="1"/>
</dbReference>
<dbReference type="Gene3D" id="1.10.10.10">
    <property type="entry name" value="Winged helix-like DNA-binding domain superfamily/Winged helix DNA-binding domain"/>
    <property type="match status" value="1"/>
</dbReference>
<keyword evidence="1" id="KW-0805">Transcription regulation</keyword>
<protein>
    <submittedName>
        <fullName evidence="5">Lrp/AsnC family transcriptional regulator</fullName>
    </submittedName>
</protein>
<dbReference type="AlphaFoldDB" id="A0A9J7BKA6"/>
<dbReference type="SUPFAM" id="SSF54909">
    <property type="entry name" value="Dimeric alpha+beta barrel"/>
    <property type="match status" value="1"/>
</dbReference>
<dbReference type="KEGG" id="orp:MOP44_20210"/>
<dbReference type="SMART" id="SM00344">
    <property type="entry name" value="HTH_ASNC"/>
    <property type="match status" value="1"/>
</dbReference>
<dbReference type="InterPro" id="IPR019888">
    <property type="entry name" value="Tscrpt_reg_AsnC-like"/>
</dbReference>
<dbReference type="EMBL" id="CP093313">
    <property type="protein sequence ID" value="UWZ82881.1"/>
    <property type="molecule type" value="Genomic_DNA"/>
</dbReference>
<sequence>MAMDSTALMDTYGRKLLDELQANARLSVAELGRRIELSPTATAERLRQMEEVGILHAYTVEIDREALGLEVMAFIRMSCNGPQYHRLLDFVQTLEEVRECHHLTGGDDLLLKVTTTNMSDLEALIEALLPYGTPITSVVLSSPVERRKYAVMGKLVTVTKKPAMRRR</sequence>
<evidence type="ECO:0000256" key="3">
    <source>
        <dbReference type="ARBA" id="ARBA00023163"/>
    </source>
</evidence>
<dbReference type="InterPro" id="IPR036388">
    <property type="entry name" value="WH-like_DNA-bd_sf"/>
</dbReference>
<dbReference type="PRINTS" id="PR00033">
    <property type="entry name" value="HTHASNC"/>
</dbReference>
<dbReference type="PANTHER" id="PTHR30154:SF53">
    <property type="entry name" value="HTH-TYPE TRANSCRIPTIONAL REGULATOR LRPC"/>
    <property type="match status" value="1"/>
</dbReference>
<evidence type="ECO:0000313" key="5">
    <source>
        <dbReference type="EMBL" id="UWZ82881.1"/>
    </source>
</evidence>
<dbReference type="Gene3D" id="3.30.70.920">
    <property type="match status" value="1"/>
</dbReference>
<dbReference type="InterPro" id="IPR011008">
    <property type="entry name" value="Dimeric_a/b-barrel"/>
</dbReference>
<keyword evidence="6" id="KW-1185">Reference proteome</keyword>
<dbReference type="RefSeq" id="WP_260792211.1">
    <property type="nucleotide sequence ID" value="NZ_CP093313.1"/>
</dbReference>
<dbReference type="PANTHER" id="PTHR30154">
    <property type="entry name" value="LEUCINE-RESPONSIVE REGULATORY PROTEIN"/>
    <property type="match status" value="1"/>
</dbReference>
<dbReference type="InterPro" id="IPR019887">
    <property type="entry name" value="Tscrpt_reg_AsnC/Lrp_C"/>
</dbReference>
<evidence type="ECO:0000259" key="4">
    <source>
        <dbReference type="PROSITE" id="PS50956"/>
    </source>
</evidence>
<dbReference type="PROSITE" id="PS50956">
    <property type="entry name" value="HTH_ASNC_2"/>
    <property type="match status" value="1"/>
</dbReference>
<keyword evidence="2" id="KW-0238">DNA-binding</keyword>
<dbReference type="InterPro" id="IPR000485">
    <property type="entry name" value="AsnC-type_HTH_dom"/>
</dbReference>
<reference evidence="5" key="1">
    <citation type="submission" date="2021-04" db="EMBL/GenBank/DDBJ databases">
        <title>Phylogenetic analysis of Acidobacteriaceae.</title>
        <authorList>
            <person name="Qiu L."/>
            <person name="Zhang Q."/>
        </authorList>
    </citation>
    <scope>NUCLEOTIDE SEQUENCE</scope>
    <source>
        <strain evidence="5">DSM 25168</strain>
    </source>
</reference>
<organism evidence="5 6">
    <name type="scientific">Occallatibacter riparius</name>
    <dbReference type="NCBI Taxonomy" id="1002689"/>
    <lineage>
        <taxon>Bacteria</taxon>
        <taxon>Pseudomonadati</taxon>
        <taxon>Acidobacteriota</taxon>
        <taxon>Terriglobia</taxon>
        <taxon>Terriglobales</taxon>
        <taxon>Acidobacteriaceae</taxon>
        <taxon>Occallatibacter</taxon>
    </lineage>
</organism>
<feature type="domain" description="HTH asnC-type" evidence="4">
    <location>
        <begin position="9"/>
        <end position="70"/>
    </location>
</feature>
<evidence type="ECO:0000313" key="6">
    <source>
        <dbReference type="Proteomes" id="UP001059380"/>
    </source>
</evidence>
<dbReference type="GO" id="GO:0043200">
    <property type="term" value="P:response to amino acid"/>
    <property type="evidence" value="ECO:0007669"/>
    <property type="project" value="TreeGrafter"/>
</dbReference>
<dbReference type="InterPro" id="IPR036390">
    <property type="entry name" value="WH_DNA-bd_sf"/>
</dbReference>
<accession>A0A9J7BKA6</accession>